<dbReference type="WBParaSite" id="maker-uti_cns_0004295-snap-gene-0.3-mRNA-1">
    <property type="protein sequence ID" value="maker-uti_cns_0004295-snap-gene-0.3-mRNA-1"/>
    <property type="gene ID" value="maker-uti_cns_0004295-snap-gene-0.3"/>
</dbReference>
<dbReference type="WBParaSite" id="maker-uti_cns_0046684-snap-gene-0.2-mRNA-1">
    <property type="protein sequence ID" value="maker-uti_cns_0046684-snap-gene-0.2-mRNA-1"/>
    <property type="gene ID" value="maker-uti_cns_0046684-snap-gene-0.2"/>
</dbReference>
<protein>
    <submittedName>
        <fullName evidence="2 3">ERIC3 protein</fullName>
    </submittedName>
</protein>
<keyword evidence="1" id="KW-1185">Reference proteome</keyword>
<organism evidence="1 2">
    <name type="scientific">Macrostomum lignano</name>
    <dbReference type="NCBI Taxonomy" id="282301"/>
    <lineage>
        <taxon>Eukaryota</taxon>
        <taxon>Metazoa</taxon>
        <taxon>Spiralia</taxon>
        <taxon>Lophotrochozoa</taxon>
        <taxon>Platyhelminthes</taxon>
        <taxon>Rhabditophora</taxon>
        <taxon>Macrostomorpha</taxon>
        <taxon>Macrostomida</taxon>
        <taxon>Macrostomidae</taxon>
        <taxon>Macrostomum</taxon>
    </lineage>
</organism>
<proteinExistence type="predicted"/>
<dbReference type="PANTHER" id="PTHR23034:SF2">
    <property type="entry name" value="GLUTAMATE-RICH PROTEIN 3"/>
    <property type="match status" value="1"/>
</dbReference>
<dbReference type="InterPro" id="IPR027962">
    <property type="entry name" value="ERICH3"/>
</dbReference>
<dbReference type="AlphaFoldDB" id="A0A1I8H3D6"/>
<evidence type="ECO:0000313" key="1">
    <source>
        <dbReference type="Proteomes" id="UP000095280"/>
    </source>
</evidence>
<accession>A0A1I8H3D6</accession>
<evidence type="ECO:0000313" key="3">
    <source>
        <dbReference type="WBParaSite" id="maker-uti_cns_0046684-snap-gene-0.2-mRNA-1"/>
    </source>
</evidence>
<name>A0A1I8H3D6_9PLAT</name>
<dbReference type="Proteomes" id="UP000095280">
    <property type="component" value="Unplaced"/>
</dbReference>
<reference evidence="2 3" key="1">
    <citation type="submission" date="2016-11" db="UniProtKB">
        <authorList>
            <consortium name="WormBaseParasite"/>
        </authorList>
    </citation>
    <scope>IDENTIFICATION</scope>
</reference>
<dbReference type="PANTHER" id="PTHR23034">
    <property type="entry name" value="GLUTAMATE-RICH PROTEIN 3"/>
    <property type="match status" value="1"/>
</dbReference>
<sequence>PLAQYNSLKDEHLAGYFNNRAKWRHLVKAGLITRTGEVVPEPVYRLKMARKEHKRHVRDMLAQAIVHKSLDLERKRQVDIRRKLEEIAKMEHVRRIKVRLETETGRSVIKHYFSKVNFQDSSSYSVRHTSLLEAE</sequence>
<evidence type="ECO:0000313" key="2">
    <source>
        <dbReference type="WBParaSite" id="maker-uti_cns_0004295-snap-gene-0.3-mRNA-1"/>
    </source>
</evidence>